<dbReference type="PANTHER" id="PTHR40761">
    <property type="entry name" value="CONSERVED INTEGRAL MEMBRANE ALANINE VALINE AND LEUCINE RICH PROTEIN-RELATED"/>
    <property type="match status" value="1"/>
</dbReference>
<dbReference type="Pfam" id="PF05653">
    <property type="entry name" value="Mg_trans_NIPA"/>
    <property type="match status" value="1"/>
</dbReference>
<feature type="transmembrane region" description="Helical" evidence="5">
    <location>
        <begin position="66"/>
        <end position="86"/>
    </location>
</feature>
<evidence type="ECO:0000313" key="6">
    <source>
        <dbReference type="EMBL" id="UGS37089.1"/>
    </source>
</evidence>
<evidence type="ECO:0000256" key="4">
    <source>
        <dbReference type="ARBA" id="ARBA00023136"/>
    </source>
</evidence>
<evidence type="ECO:0000256" key="1">
    <source>
        <dbReference type="ARBA" id="ARBA00004141"/>
    </source>
</evidence>
<comment type="subcellular location">
    <subcellularLocation>
        <location evidence="1">Membrane</location>
        <topology evidence="1">Multi-pass membrane protein</topology>
    </subcellularLocation>
</comment>
<dbReference type="EMBL" id="CP087164">
    <property type="protein sequence ID" value="UGS37089.1"/>
    <property type="molecule type" value="Genomic_DNA"/>
</dbReference>
<evidence type="ECO:0000256" key="5">
    <source>
        <dbReference type="SAM" id="Phobius"/>
    </source>
</evidence>
<proteinExistence type="predicted"/>
<evidence type="ECO:0008006" key="8">
    <source>
        <dbReference type="Google" id="ProtNLM"/>
    </source>
</evidence>
<evidence type="ECO:0000256" key="3">
    <source>
        <dbReference type="ARBA" id="ARBA00022989"/>
    </source>
</evidence>
<dbReference type="KEGG" id="sbae:DSM104329_03503"/>
<dbReference type="GO" id="GO:0015095">
    <property type="term" value="F:magnesium ion transmembrane transporter activity"/>
    <property type="evidence" value="ECO:0007669"/>
    <property type="project" value="InterPro"/>
</dbReference>
<dbReference type="NCBIfam" id="NF038012">
    <property type="entry name" value="DMT_1"/>
    <property type="match status" value="1"/>
</dbReference>
<keyword evidence="7" id="KW-1185">Reference proteome</keyword>
<organism evidence="6 7">
    <name type="scientific">Capillimicrobium parvum</name>
    <dbReference type="NCBI Taxonomy" id="2884022"/>
    <lineage>
        <taxon>Bacteria</taxon>
        <taxon>Bacillati</taxon>
        <taxon>Actinomycetota</taxon>
        <taxon>Thermoleophilia</taxon>
        <taxon>Solirubrobacterales</taxon>
        <taxon>Capillimicrobiaceae</taxon>
        <taxon>Capillimicrobium</taxon>
    </lineage>
</organism>
<keyword evidence="3 5" id="KW-1133">Transmembrane helix</keyword>
<evidence type="ECO:0000256" key="2">
    <source>
        <dbReference type="ARBA" id="ARBA00022692"/>
    </source>
</evidence>
<feature type="transmembrane region" description="Helical" evidence="5">
    <location>
        <begin position="187"/>
        <end position="206"/>
    </location>
</feature>
<dbReference type="Proteomes" id="UP001162834">
    <property type="component" value="Chromosome"/>
</dbReference>
<sequence length="298" mass="30254">MDIGLALLAALFFALGTVLQQKGGLDEPTTGSGAGLLVQMAKRPVWLAGICCDAIGFLCQFAALSIGRLAVVQPLLVFSVVFALPLGARLTGQRVRRIDVVAAVVVTVGLIAFLTIANPSGGRDDAPLREWLIAAGACAVVVIPLLMASRRLATAPKAAVLGTATGVLFGLSAALTDVTGHRFDDGVLEVFTSWPLYALIVVGYISMTLSQMSLNTGALAPAVATQMAFDPIVSVVLAVTLLQESLHETTLGWIATLIALGAALAGMVVLARTQEGTVVAKPGSGSAVAGTAAAPAGG</sequence>
<feature type="transmembrane region" description="Helical" evidence="5">
    <location>
        <begin position="98"/>
        <end position="116"/>
    </location>
</feature>
<keyword evidence="2 5" id="KW-0812">Transmembrane</keyword>
<feature type="transmembrane region" description="Helical" evidence="5">
    <location>
        <begin position="158"/>
        <end position="175"/>
    </location>
</feature>
<gene>
    <name evidence="6" type="ORF">DSM104329_03503</name>
</gene>
<dbReference type="InterPro" id="IPR037185">
    <property type="entry name" value="EmrE-like"/>
</dbReference>
<feature type="transmembrane region" description="Helical" evidence="5">
    <location>
        <begin position="251"/>
        <end position="271"/>
    </location>
</feature>
<keyword evidence="4 5" id="KW-0472">Membrane</keyword>
<reference evidence="6" key="1">
    <citation type="journal article" date="2022" name="Int. J. Syst. Evol. Microbiol.">
        <title>Pseudomonas aegrilactucae sp. nov. and Pseudomonas morbosilactucae sp. nov., pathogens causing bacterial rot of lettuce in Japan.</title>
        <authorList>
            <person name="Sawada H."/>
            <person name="Fujikawa T."/>
            <person name="Satou M."/>
        </authorList>
    </citation>
    <scope>NUCLEOTIDE SEQUENCE</scope>
    <source>
        <strain evidence="6">0166_1</strain>
    </source>
</reference>
<dbReference type="RefSeq" id="WP_259311152.1">
    <property type="nucleotide sequence ID" value="NZ_CP087164.1"/>
</dbReference>
<dbReference type="PANTHER" id="PTHR40761:SF1">
    <property type="entry name" value="CONSERVED INTEGRAL MEMBRANE ALANINE VALINE AND LEUCINE RICH PROTEIN-RELATED"/>
    <property type="match status" value="1"/>
</dbReference>
<accession>A0A9E6XZ08</accession>
<dbReference type="GO" id="GO:0016020">
    <property type="term" value="C:membrane"/>
    <property type="evidence" value="ECO:0007669"/>
    <property type="project" value="UniProtKB-SubCell"/>
</dbReference>
<feature type="transmembrane region" description="Helical" evidence="5">
    <location>
        <begin position="218"/>
        <end position="239"/>
    </location>
</feature>
<dbReference type="InterPro" id="IPR008521">
    <property type="entry name" value="Mg_trans_NIPA"/>
</dbReference>
<evidence type="ECO:0000313" key="7">
    <source>
        <dbReference type="Proteomes" id="UP001162834"/>
    </source>
</evidence>
<protein>
    <recommendedName>
        <fullName evidence="8">DMT family transporter</fullName>
    </recommendedName>
</protein>
<feature type="transmembrane region" description="Helical" evidence="5">
    <location>
        <begin position="128"/>
        <end position="146"/>
    </location>
</feature>
<dbReference type="SUPFAM" id="SSF103481">
    <property type="entry name" value="Multidrug resistance efflux transporter EmrE"/>
    <property type="match status" value="1"/>
</dbReference>
<name>A0A9E6XZ08_9ACTN</name>
<dbReference type="AlphaFoldDB" id="A0A9E6XZ08"/>